<dbReference type="Proteomes" id="UP000248916">
    <property type="component" value="Unassembled WGS sequence"/>
</dbReference>
<dbReference type="PANTHER" id="PTHR43095:SF5">
    <property type="entry name" value="XYLULOSE KINASE"/>
    <property type="match status" value="1"/>
</dbReference>
<evidence type="ECO:0000256" key="1">
    <source>
        <dbReference type="ARBA" id="ARBA00009156"/>
    </source>
</evidence>
<evidence type="ECO:0000256" key="3">
    <source>
        <dbReference type="ARBA" id="ARBA00022777"/>
    </source>
</evidence>
<accession>A0A2W7N0Z4</accession>
<dbReference type="Gene3D" id="3.30.420.40">
    <property type="match status" value="2"/>
</dbReference>
<dbReference type="SUPFAM" id="SSF53067">
    <property type="entry name" value="Actin-like ATPase domain"/>
    <property type="match status" value="1"/>
</dbReference>
<gene>
    <name evidence="6" type="ORF">LX81_03084</name>
</gene>
<dbReference type="InterPro" id="IPR018484">
    <property type="entry name" value="FGGY_N"/>
</dbReference>
<dbReference type="Pfam" id="PF21546">
    <property type="entry name" value="FGGY_C_2"/>
    <property type="match status" value="1"/>
</dbReference>
<evidence type="ECO:0000259" key="5">
    <source>
        <dbReference type="Pfam" id="PF21546"/>
    </source>
</evidence>
<protein>
    <submittedName>
        <fullName evidence="6">Carbohydrate kinase of FGGY family protein</fullName>
    </submittedName>
</protein>
<dbReference type="OrthoDB" id="9786272at2"/>
<dbReference type="InterPro" id="IPR049382">
    <property type="entry name" value="FGGY_C_2"/>
</dbReference>
<name>A0A2W7N0Z4_9RHOB</name>
<sequence>MSRDTAPRRMAIFDIGKTNARVVLADLAERRDLAMAQRPSKVLEGPPYPHLDVDGLAEFLLTTLGQWQAEALLDGILAVGHGATFGLVAGDALVLPILDYDHSGPEEIAEEYDRQRPPFAETGSPRMPGGLNIGAQLQWLEARFPAEVARADHALFWPQYWTWRLSGAAVTEISYATGHTDLWSIHSGEPATERARTLFPPLSPATEIAGRLKPDLAKRYGLPDDLPIHTGIHDSSLALAPYAAADEETPCTVLSTGTWVTAFALGARELPQAEGDGIMVSLDAQARPVPNMRRMTGRAFAELRAGDADGLPLRSTAACRIDGDGTSFRLVDRESGIPVALDPGTGSRDNALGAVIAHDAMAGMRAIGARGPVHLSGPFGGNDGFVRTLEAHWDAPVRVLPYEAGLTEQVADLFALRPRSRQMP</sequence>
<evidence type="ECO:0000256" key="2">
    <source>
        <dbReference type="ARBA" id="ARBA00022679"/>
    </source>
</evidence>
<dbReference type="Pfam" id="PF00370">
    <property type="entry name" value="FGGY_N"/>
    <property type="match status" value="1"/>
</dbReference>
<dbReference type="InterPro" id="IPR050406">
    <property type="entry name" value="FGGY_Carb_Kinase"/>
</dbReference>
<dbReference type="AlphaFoldDB" id="A0A2W7N0Z4"/>
<keyword evidence="3 6" id="KW-0418">Kinase</keyword>
<dbReference type="EMBL" id="QKZL01000016">
    <property type="protein sequence ID" value="PZX13750.1"/>
    <property type="molecule type" value="Genomic_DNA"/>
</dbReference>
<evidence type="ECO:0000313" key="6">
    <source>
        <dbReference type="EMBL" id="PZX13750.1"/>
    </source>
</evidence>
<keyword evidence="7" id="KW-1185">Reference proteome</keyword>
<evidence type="ECO:0000259" key="4">
    <source>
        <dbReference type="Pfam" id="PF00370"/>
    </source>
</evidence>
<comment type="similarity">
    <text evidence="1">Belongs to the FGGY kinase family.</text>
</comment>
<comment type="caution">
    <text evidence="6">The sequence shown here is derived from an EMBL/GenBank/DDBJ whole genome shotgun (WGS) entry which is preliminary data.</text>
</comment>
<keyword evidence="2" id="KW-0808">Transferase</keyword>
<proteinExistence type="inferred from homology"/>
<dbReference type="GO" id="GO:0016301">
    <property type="term" value="F:kinase activity"/>
    <property type="evidence" value="ECO:0007669"/>
    <property type="project" value="UniProtKB-KW"/>
</dbReference>
<organism evidence="6 7">
    <name type="scientific">Palleronia aestuarii</name>
    <dbReference type="NCBI Taxonomy" id="568105"/>
    <lineage>
        <taxon>Bacteria</taxon>
        <taxon>Pseudomonadati</taxon>
        <taxon>Pseudomonadota</taxon>
        <taxon>Alphaproteobacteria</taxon>
        <taxon>Rhodobacterales</taxon>
        <taxon>Roseobacteraceae</taxon>
        <taxon>Palleronia</taxon>
    </lineage>
</organism>
<dbReference type="PANTHER" id="PTHR43095">
    <property type="entry name" value="SUGAR KINASE"/>
    <property type="match status" value="1"/>
</dbReference>
<dbReference type="InterPro" id="IPR043129">
    <property type="entry name" value="ATPase_NBD"/>
</dbReference>
<feature type="domain" description="Carbohydrate kinase FGGY C-terminal" evidence="5">
    <location>
        <begin position="249"/>
        <end position="314"/>
    </location>
</feature>
<dbReference type="GO" id="GO:0005975">
    <property type="term" value="P:carbohydrate metabolic process"/>
    <property type="evidence" value="ECO:0007669"/>
    <property type="project" value="InterPro"/>
</dbReference>
<reference evidence="6 7" key="1">
    <citation type="submission" date="2018-06" db="EMBL/GenBank/DDBJ databases">
        <title>Genomic Encyclopedia of Archaeal and Bacterial Type Strains, Phase II (KMG-II): from individual species to whole genera.</title>
        <authorList>
            <person name="Goeker M."/>
        </authorList>
    </citation>
    <scope>NUCLEOTIDE SEQUENCE [LARGE SCALE GENOMIC DNA]</scope>
    <source>
        <strain evidence="6 7">DSM 22009</strain>
    </source>
</reference>
<dbReference type="RefSeq" id="WP_111538169.1">
    <property type="nucleotide sequence ID" value="NZ_QKZL01000016.1"/>
</dbReference>
<feature type="domain" description="Carbohydrate kinase FGGY N-terminal" evidence="4">
    <location>
        <begin position="132"/>
        <end position="239"/>
    </location>
</feature>
<evidence type="ECO:0000313" key="7">
    <source>
        <dbReference type="Proteomes" id="UP000248916"/>
    </source>
</evidence>